<sequence>MATLMRETYYGRHEPAWMAPIREPAPYFDEAPYEGFRESHQYPLHDESYFAPYHALSPFSESLSRVPRTSSSIPAFSHYDESPFVEPLPPRGGSLRSSSAIPAYAYPGRPFPDAYSRGALLNRPIRSTSSVPAYELHSHNQPSNRPTRSTSAVPAYELHTNSPTSNRPTRSSSAIPVYNLGEPRLESRSKKVAPEIELRVPMCCSKCEAKTKDTLRKLPGVTEVKTDRRSSKVTVTGKVDPQVVLKQIQKSKKKADFWTKQIYSQAFINFIQSKTGQAQPEDEITSSYHQHVPPDEVRGHHAYEESEHLSSYEEHPGYSERNGHESYERMERSRSHTILEEDDNIEMQRGYYSHHSYDPRADMSPYGGSFSYGHLEELHGNRDDRAARFENHGPATYYEHFEPSYRDTHLERESGPMYEEFGSSYRPSQGYGPSGVSNPSYMKRISSGY</sequence>
<dbReference type="Gramene" id="Pp3c18_14890V3.3">
    <property type="protein sequence ID" value="Pp3c18_14890V3.3"/>
    <property type="gene ID" value="Pp3c18_14890"/>
</dbReference>
<dbReference type="PANTHER" id="PTHR22814:SF336">
    <property type="entry name" value="HEAVY METAL-ASSOCIATED ISOPRENYLATED PLANT PROTEIN 23"/>
    <property type="match status" value="1"/>
</dbReference>
<evidence type="ECO:0000256" key="2">
    <source>
        <dbReference type="SAM" id="MobiDB-lite"/>
    </source>
</evidence>
<reference evidence="5" key="3">
    <citation type="submission" date="2020-12" db="UniProtKB">
        <authorList>
            <consortium name="EnsemblPlants"/>
        </authorList>
    </citation>
    <scope>IDENTIFICATION</scope>
</reference>
<dbReference type="AlphaFoldDB" id="A0A2K1J148"/>
<proteinExistence type="predicted"/>
<dbReference type="GO" id="GO:0046872">
    <property type="term" value="F:metal ion binding"/>
    <property type="evidence" value="ECO:0007669"/>
    <property type="project" value="UniProtKB-KW"/>
</dbReference>
<dbReference type="GeneID" id="112295257"/>
<dbReference type="EMBL" id="ABEU02000018">
    <property type="protein sequence ID" value="PNR35258.1"/>
    <property type="molecule type" value="Genomic_DNA"/>
</dbReference>
<dbReference type="EnsemblPlants" id="Pp3c18_14890V3.2">
    <property type="protein sequence ID" value="Pp3c18_14890V3.2"/>
    <property type="gene ID" value="Pp3c18_14890"/>
</dbReference>
<feature type="region of interest" description="Disordered" evidence="2">
    <location>
        <begin position="305"/>
        <end position="347"/>
    </location>
</feature>
<evidence type="ECO:0000259" key="3">
    <source>
        <dbReference type="PROSITE" id="PS50846"/>
    </source>
</evidence>
<feature type="compositionally biased region" description="Basic and acidic residues" evidence="2">
    <location>
        <begin position="305"/>
        <end position="339"/>
    </location>
</feature>
<dbReference type="InterPro" id="IPR006121">
    <property type="entry name" value="HMA_dom"/>
</dbReference>
<keyword evidence="6" id="KW-1185">Reference proteome</keyword>
<dbReference type="CDD" id="cd00371">
    <property type="entry name" value="HMA"/>
    <property type="match status" value="1"/>
</dbReference>
<dbReference type="Gramene" id="Pp3c18_14890V3.2">
    <property type="protein sequence ID" value="Pp3c18_14890V3.2"/>
    <property type="gene ID" value="Pp3c18_14890"/>
</dbReference>
<dbReference type="RefSeq" id="XP_024402331.1">
    <property type="nucleotide sequence ID" value="XM_024546563.2"/>
</dbReference>
<dbReference type="InterPro" id="IPR036163">
    <property type="entry name" value="HMA_dom_sf"/>
</dbReference>
<dbReference type="PROSITE" id="PS50846">
    <property type="entry name" value="HMA_2"/>
    <property type="match status" value="1"/>
</dbReference>
<dbReference type="OrthoDB" id="689350at2759"/>
<dbReference type="Pfam" id="PF00403">
    <property type="entry name" value="HMA"/>
    <property type="match status" value="1"/>
</dbReference>
<feature type="domain" description="HMA" evidence="3">
    <location>
        <begin position="193"/>
        <end position="260"/>
    </location>
</feature>
<dbReference type="EnsemblPlants" id="Pp3c18_14890V3.1">
    <property type="protein sequence ID" value="Pp3c18_14890V3.1"/>
    <property type="gene ID" value="Pp3c18_14890"/>
</dbReference>
<reference evidence="4 6" key="2">
    <citation type="journal article" date="2018" name="Plant J.">
        <title>The Physcomitrella patens chromosome-scale assembly reveals moss genome structure and evolution.</title>
        <authorList>
            <person name="Lang D."/>
            <person name="Ullrich K.K."/>
            <person name="Murat F."/>
            <person name="Fuchs J."/>
            <person name="Jenkins J."/>
            <person name="Haas F.B."/>
            <person name="Piednoel M."/>
            <person name="Gundlach H."/>
            <person name="Van Bel M."/>
            <person name="Meyberg R."/>
            <person name="Vives C."/>
            <person name="Morata J."/>
            <person name="Symeonidi A."/>
            <person name="Hiss M."/>
            <person name="Muchero W."/>
            <person name="Kamisugi Y."/>
            <person name="Saleh O."/>
            <person name="Blanc G."/>
            <person name="Decker E.L."/>
            <person name="van Gessel N."/>
            <person name="Grimwood J."/>
            <person name="Hayes R.D."/>
            <person name="Graham S.W."/>
            <person name="Gunter L.E."/>
            <person name="McDaniel S.F."/>
            <person name="Hoernstein S.N.W."/>
            <person name="Larsson A."/>
            <person name="Li F.W."/>
            <person name="Perroud P.F."/>
            <person name="Phillips J."/>
            <person name="Ranjan P."/>
            <person name="Rokshar D.S."/>
            <person name="Rothfels C.J."/>
            <person name="Schneider L."/>
            <person name="Shu S."/>
            <person name="Stevenson D.W."/>
            <person name="Thummler F."/>
            <person name="Tillich M."/>
            <person name="Villarreal Aguilar J.C."/>
            <person name="Widiez T."/>
            <person name="Wong G.K."/>
            <person name="Wymore A."/>
            <person name="Zhang Y."/>
            <person name="Zimmer A.D."/>
            <person name="Quatrano R.S."/>
            <person name="Mayer K.F.X."/>
            <person name="Goodstein D."/>
            <person name="Casacuberta J.M."/>
            <person name="Vandepoele K."/>
            <person name="Reski R."/>
            <person name="Cuming A.C."/>
            <person name="Tuskan G.A."/>
            <person name="Maumus F."/>
            <person name="Salse J."/>
            <person name="Schmutz J."/>
            <person name="Rensing S.A."/>
        </authorList>
    </citation>
    <scope>NUCLEOTIDE SEQUENCE [LARGE SCALE GENOMIC DNA]</scope>
    <source>
        <strain evidence="5 6">cv. Gransden 2004</strain>
    </source>
</reference>
<dbReference type="Gene3D" id="3.30.70.100">
    <property type="match status" value="1"/>
</dbReference>
<organism evidence="4">
    <name type="scientific">Physcomitrium patens</name>
    <name type="common">Spreading-leaved earth moss</name>
    <name type="synonym">Physcomitrella patens</name>
    <dbReference type="NCBI Taxonomy" id="3218"/>
    <lineage>
        <taxon>Eukaryota</taxon>
        <taxon>Viridiplantae</taxon>
        <taxon>Streptophyta</taxon>
        <taxon>Embryophyta</taxon>
        <taxon>Bryophyta</taxon>
        <taxon>Bryophytina</taxon>
        <taxon>Bryopsida</taxon>
        <taxon>Funariidae</taxon>
        <taxon>Funariales</taxon>
        <taxon>Funariaceae</taxon>
        <taxon>Physcomitrium</taxon>
    </lineage>
</organism>
<dbReference type="PANTHER" id="PTHR22814">
    <property type="entry name" value="COPPER TRANSPORT PROTEIN ATOX1-RELATED"/>
    <property type="match status" value="1"/>
</dbReference>
<feature type="region of interest" description="Disordered" evidence="2">
    <location>
        <begin position="420"/>
        <end position="449"/>
    </location>
</feature>
<dbReference type="SUPFAM" id="SSF55008">
    <property type="entry name" value="HMA, heavy metal-associated domain"/>
    <property type="match status" value="1"/>
</dbReference>
<gene>
    <name evidence="5" type="primary">LOC112295257</name>
    <name evidence="4" type="ORF">PHYPA_023157</name>
</gene>
<evidence type="ECO:0000313" key="5">
    <source>
        <dbReference type="EnsemblPlants" id="Pp3c18_14890V3.1"/>
    </source>
</evidence>
<dbReference type="Proteomes" id="UP000006727">
    <property type="component" value="Chromosome 18"/>
</dbReference>
<reference evidence="4 6" key="1">
    <citation type="journal article" date="2008" name="Science">
        <title>The Physcomitrella genome reveals evolutionary insights into the conquest of land by plants.</title>
        <authorList>
            <person name="Rensing S."/>
            <person name="Lang D."/>
            <person name="Zimmer A."/>
            <person name="Terry A."/>
            <person name="Salamov A."/>
            <person name="Shapiro H."/>
            <person name="Nishiyama T."/>
            <person name="Perroud P.-F."/>
            <person name="Lindquist E."/>
            <person name="Kamisugi Y."/>
            <person name="Tanahashi T."/>
            <person name="Sakakibara K."/>
            <person name="Fujita T."/>
            <person name="Oishi K."/>
            <person name="Shin-I T."/>
            <person name="Kuroki Y."/>
            <person name="Toyoda A."/>
            <person name="Suzuki Y."/>
            <person name="Hashimoto A."/>
            <person name="Yamaguchi K."/>
            <person name="Sugano A."/>
            <person name="Kohara Y."/>
            <person name="Fujiyama A."/>
            <person name="Anterola A."/>
            <person name="Aoki S."/>
            <person name="Ashton N."/>
            <person name="Barbazuk W.B."/>
            <person name="Barker E."/>
            <person name="Bennetzen J."/>
            <person name="Bezanilla M."/>
            <person name="Blankenship R."/>
            <person name="Cho S.H."/>
            <person name="Dutcher S."/>
            <person name="Estelle M."/>
            <person name="Fawcett J.A."/>
            <person name="Gundlach H."/>
            <person name="Hanada K."/>
            <person name="Heyl A."/>
            <person name="Hicks K.A."/>
            <person name="Hugh J."/>
            <person name="Lohr M."/>
            <person name="Mayer K."/>
            <person name="Melkozernov A."/>
            <person name="Murata T."/>
            <person name="Nelson D."/>
            <person name="Pils B."/>
            <person name="Prigge M."/>
            <person name="Reiss B."/>
            <person name="Renner T."/>
            <person name="Rombauts S."/>
            <person name="Rushton P."/>
            <person name="Sanderfoot A."/>
            <person name="Schween G."/>
            <person name="Shiu S.-H."/>
            <person name="Stueber K."/>
            <person name="Theodoulou F.L."/>
            <person name="Tu H."/>
            <person name="Van de Peer Y."/>
            <person name="Verrier P.J."/>
            <person name="Waters E."/>
            <person name="Wood A."/>
            <person name="Yang L."/>
            <person name="Cove D."/>
            <person name="Cuming A."/>
            <person name="Hasebe M."/>
            <person name="Lucas S."/>
            <person name="Mishler D.B."/>
            <person name="Reski R."/>
            <person name="Grigoriev I."/>
            <person name="Quatrano R.S."/>
            <person name="Boore J.L."/>
        </authorList>
    </citation>
    <scope>NUCLEOTIDE SEQUENCE [LARGE SCALE GENOMIC DNA]</scope>
    <source>
        <strain evidence="5 6">cv. Gransden 2004</strain>
    </source>
</reference>
<evidence type="ECO:0000256" key="1">
    <source>
        <dbReference type="ARBA" id="ARBA00022723"/>
    </source>
</evidence>
<dbReference type="PaxDb" id="3218-PP1S3_318V6.2"/>
<accession>A0A2K1J148</accession>
<evidence type="ECO:0000313" key="4">
    <source>
        <dbReference type="EMBL" id="PNR35258.1"/>
    </source>
</evidence>
<protein>
    <recommendedName>
        <fullName evidence="3">HMA domain-containing protein</fullName>
    </recommendedName>
</protein>
<keyword evidence="1" id="KW-0479">Metal-binding</keyword>
<name>A0A2K1J148_PHYPA</name>
<dbReference type="EnsemblPlants" id="Pp3c18_14890V3.3">
    <property type="protein sequence ID" value="Pp3c18_14890V3.3"/>
    <property type="gene ID" value="Pp3c18_14890"/>
</dbReference>
<dbReference type="Gramene" id="Pp3c18_14890V3.1">
    <property type="protein sequence ID" value="Pp3c18_14890V3.1"/>
    <property type="gene ID" value="Pp3c18_14890"/>
</dbReference>
<evidence type="ECO:0000313" key="6">
    <source>
        <dbReference type="Proteomes" id="UP000006727"/>
    </source>
</evidence>